<dbReference type="GO" id="GO:0016779">
    <property type="term" value="F:nucleotidyltransferase activity"/>
    <property type="evidence" value="ECO:0007669"/>
    <property type="project" value="TreeGrafter"/>
</dbReference>
<dbReference type="Proteomes" id="UP000272942">
    <property type="component" value="Unassembled WGS sequence"/>
</dbReference>
<proteinExistence type="inferred from homology"/>
<dbReference type="InterPro" id="IPR042449">
    <property type="entry name" value="Ub-E1_IAD_1"/>
</dbReference>
<dbReference type="InterPro" id="IPR045886">
    <property type="entry name" value="ThiF/MoeB/HesA"/>
</dbReference>
<protein>
    <submittedName>
        <fullName evidence="11">UBA_e1_C domain-containing protein</fullName>
    </submittedName>
</protein>
<reference evidence="9 10" key="2">
    <citation type="submission" date="2018-11" db="EMBL/GenBank/DDBJ databases">
        <authorList>
            <consortium name="Pathogen Informatics"/>
        </authorList>
    </citation>
    <scope>NUCLEOTIDE SEQUENCE [LARGE SCALE GENOMIC DNA]</scope>
    <source>
        <strain evidence="9 10">Egypt</strain>
    </source>
</reference>
<evidence type="ECO:0000256" key="5">
    <source>
        <dbReference type="ARBA" id="ARBA00022786"/>
    </source>
</evidence>
<dbReference type="SUPFAM" id="SSF69572">
    <property type="entry name" value="Activating enzymes of the ubiquitin-like proteins"/>
    <property type="match status" value="2"/>
</dbReference>
<dbReference type="Gene3D" id="3.50.50.80">
    <property type="entry name" value="Ubiquitin-activating enzyme E1, inactive adenylation domain, subdomain 1"/>
    <property type="match status" value="1"/>
</dbReference>
<keyword evidence="3" id="KW-0436">Ligase</keyword>
<evidence type="ECO:0000313" key="11">
    <source>
        <dbReference type="WBParaSite" id="ECPE_0001410501-mRNA-1"/>
    </source>
</evidence>
<dbReference type="GO" id="GO:0032446">
    <property type="term" value="P:protein modification by small protein conjugation"/>
    <property type="evidence" value="ECO:0007669"/>
    <property type="project" value="TreeGrafter"/>
</dbReference>
<feature type="domain" description="Ubiquitin-activating enzyme E1 FCCH" evidence="8">
    <location>
        <begin position="192"/>
        <end position="259"/>
    </location>
</feature>
<keyword evidence="10" id="KW-1185">Reference proteome</keyword>
<dbReference type="FunFam" id="2.40.30.180:FF:000002">
    <property type="entry name" value="Ubiquitin-activating enzyme E1 2"/>
    <property type="match status" value="1"/>
</dbReference>
<evidence type="ECO:0000259" key="7">
    <source>
        <dbReference type="Pfam" id="PF00899"/>
    </source>
</evidence>
<dbReference type="WBParaSite" id="ECPE_0001410501-mRNA-1">
    <property type="protein sequence ID" value="ECPE_0001410501-mRNA-1"/>
    <property type="gene ID" value="ECPE_0001410501"/>
</dbReference>
<dbReference type="PANTHER" id="PTHR10953:SF4">
    <property type="entry name" value="UBIQUITIN-ACTIVATING ENZYME E1 C-TERMINAL DOMAIN-CONTAINING PROTEIN"/>
    <property type="match status" value="1"/>
</dbReference>
<accession>A0A183B4D0</accession>
<reference evidence="11" key="1">
    <citation type="submission" date="2016-06" db="UniProtKB">
        <authorList>
            <consortium name="WormBaseParasite"/>
        </authorList>
    </citation>
    <scope>IDENTIFICATION</scope>
</reference>
<dbReference type="Pfam" id="PF00899">
    <property type="entry name" value="ThiF"/>
    <property type="match status" value="1"/>
</dbReference>
<evidence type="ECO:0000256" key="1">
    <source>
        <dbReference type="ARBA" id="ARBA00004906"/>
    </source>
</evidence>
<keyword evidence="5" id="KW-0833">Ubl conjugation pathway</keyword>
<gene>
    <name evidence="9" type="ORF">ECPE_LOCUS14065</name>
</gene>
<dbReference type="Gene3D" id="3.40.50.12550">
    <property type="entry name" value="Ubiquitin-activating enzyme E1, inactive adenylation domain, subdomain 2"/>
    <property type="match status" value="2"/>
</dbReference>
<feature type="domain" description="THIF-type NAD/FAD binding fold" evidence="7">
    <location>
        <begin position="430"/>
        <end position="610"/>
    </location>
</feature>
<dbReference type="GO" id="GO:0005524">
    <property type="term" value="F:ATP binding"/>
    <property type="evidence" value="ECO:0007669"/>
    <property type="project" value="UniProtKB-KW"/>
</dbReference>
<dbReference type="FunFam" id="3.50.50.80:FF:000002">
    <property type="entry name" value="SUMO-activating enzyme subunit 2"/>
    <property type="match status" value="1"/>
</dbReference>
<evidence type="ECO:0000256" key="3">
    <source>
        <dbReference type="ARBA" id="ARBA00022598"/>
    </source>
</evidence>
<dbReference type="Gene3D" id="3.40.50.720">
    <property type="entry name" value="NAD(P)-binding Rossmann-like Domain"/>
    <property type="match status" value="1"/>
</dbReference>
<evidence type="ECO:0000313" key="9">
    <source>
        <dbReference type="EMBL" id="VDP91337.1"/>
    </source>
</evidence>
<keyword evidence="4" id="KW-0547">Nucleotide-binding</keyword>
<dbReference type="InterPro" id="IPR000594">
    <property type="entry name" value="ThiF_NAD_FAD-bd"/>
</dbReference>
<dbReference type="InterPro" id="IPR032418">
    <property type="entry name" value="E1_FCCH"/>
</dbReference>
<dbReference type="InterPro" id="IPR035985">
    <property type="entry name" value="Ubiquitin-activating_enz"/>
</dbReference>
<comment type="pathway">
    <text evidence="1">Protein modification; protein ubiquitination.</text>
</comment>
<dbReference type="EMBL" id="UZAN01056621">
    <property type="protein sequence ID" value="VDP91337.1"/>
    <property type="molecule type" value="Genomic_DNA"/>
</dbReference>
<dbReference type="AlphaFoldDB" id="A0A183B4D0"/>
<dbReference type="Pfam" id="PF16190">
    <property type="entry name" value="E1_FCCH"/>
    <property type="match status" value="1"/>
</dbReference>
<evidence type="ECO:0000256" key="4">
    <source>
        <dbReference type="ARBA" id="ARBA00022741"/>
    </source>
</evidence>
<dbReference type="InterPro" id="IPR000011">
    <property type="entry name" value="UBQ/SUMO-activ_enz_E1-like"/>
</dbReference>
<name>A0A183B4D0_9TREM</name>
<evidence type="ECO:0000313" key="10">
    <source>
        <dbReference type="Proteomes" id="UP000272942"/>
    </source>
</evidence>
<dbReference type="Gene3D" id="2.40.30.180">
    <property type="entry name" value="Ubiquitin-activating enzyme E1, FCCH domain"/>
    <property type="match status" value="1"/>
</dbReference>
<dbReference type="GO" id="GO:0005737">
    <property type="term" value="C:cytoplasm"/>
    <property type="evidence" value="ECO:0007669"/>
    <property type="project" value="TreeGrafter"/>
</dbReference>
<sequence>MTSGDLDALDEGLYSRQLYVVGVEGMKQLTTSNVFIYGVDGLGLEIAKDIVLAGVRSVTLYDPEPITWADLSTHFYAGPENVGHSRAEVSRGKLAALNSHVVVNVLIQSGEPKPVPDFVRQFTVIVLVQAPHTMCLQWGEVCHRSKVKLVIANTAGLFGRLFCDCGENYLVTDPDGEESISVLVEHIEKSPRGLVKHVQSPDRLFSDSCYVTFHGIVGMTELNECAPRKITVQSPTSFEIGDTSGLSDYISGGVCTQVKIPQKYTHLAYGKAFLQPHGEQFDFIRQSYAEQLHLCFASLNQHQLSPWNRVQARRFVDLVKQMNETELKGSLAYLSEVDENLCRLFAMISTGQCSPVQDNSIHLDGFTLIKTVFFQAVIGAFAAQQVMNMCSGKFTPLNQWYYLDASNCLPPAHELDAIGEEETKACNTRYDGQIAIFGRQFQNRLSELKYFIVGAGALGCELLKNIAMMGVGASKLGKITVTDMDSIERSNLNRQFLFRPNDIGHMKSVVAAKAINKMNPEINIDSHQNRVSEDTENIYHEQFFESLDGVLSAVDGIPPRQYIDHRCVQHGKPWIDSGTMGAMGSTLVVLPHLTRSYSSVTPLEDQPERYGDYVSVSFLKELIASIFTV</sequence>
<organism evidence="11">
    <name type="scientific">Echinostoma caproni</name>
    <dbReference type="NCBI Taxonomy" id="27848"/>
    <lineage>
        <taxon>Eukaryota</taxon>
        <taxon>Metazoa</taxon>
        <taxon>Spiralia</taxon>
        <taxon>Lophotrochozoa</taxon>
        <taxon>Platyhelminthes</taxon>
        <taxon>Trematoda</taxon>
        <taxon>Digenea</taxon>
        <taxon>Plagiorchiida</taxon>
        <taxon>Echinostomata</taxon>
        <taxon>Echinostomatoidea</taxon>
        <taxon>Echinostomatidae</taxon>
        <taxon>Echinostoma</taxon>
    </lineage>
</organism>
<evidence type="ECO:0000256" key="2">
    <source>
        <dbReference type="ARBA" id="ARBA00005673"/>
    </source>
</evidence>
<evidence type="ECO:0000259" key="8">
    <source>
        <dbReference type="Pfam" id="PF16190"/>
    </source>
</evidence>
<dbReference type="PRINTS" id="PR01849">
    <property type="entry name" value="UBIQUITINACT"/>
</dbReference>
<dbReference type="InterPro" id="IPR042302">
    <property type="entry name" value="E1_FCCH_sf"/>
</dbReference>
<dbReference type="FunFam" id="3.50.50.80:FF:000001">
    <property type="entry name" value="ubiquitin-like modifier-activating enzyme 1"/>
    <property type="match status" value="1"/>
</dbReference>
<keyword evidence="6" id="KW-0067">ATP-binding</keyword>
<dbReference type="GO" id="GO:0004792">
    <property type="term" value="F:thiosulfate-cyanide sulfurtransferase activity"/>
    <property type="evidence" value="ECO:0007669"/>
    <property type="project" value="TreeGrafter"/>
</dbReference>
<evidence type="ECO:0000256" key="6">
    <source>
        <dbReference type="ARBA" id="ARBA00022840"/>
    </source>
</evidence>
<dbReference type="GO" id="GO:0008641">
    <property type="term" value="F:ubiquitin-like modifier activating enzyme activity"/>
    <property type="evidence" value="ECO:0007669"/>
    <property type="project" value="InterPro"/>
</dbReference>
<dbReference type="PANTHER" id="PTHR10953">
    <property type="entry name" value="UBIQUITIN-ACTIVATING ENZYME E1"/>
    <property type="match status" value="1"/>
</dbReference>
<comment type="similarity">
    <text evidence="2">Belongs to the ubiquitin-activating E1 family.</text>
</comment>
<dbReference type="OrthoDB" id="10252231at2759"/>